<name>A0A328BLA3_9BACT</name>
<keyword evidence="2" id="KW-1185">Reference proteome</keyword>
<protein>
    <submittedName>
        <fullName evidence="1">Uncharacterized protein</fullName>
    </submittedName>
</protein>
<evidence type="ECO:0000313" key="1">
    <source>
        <dbReference type="EMBL" id="RAK66724.1"/>
    </source>
</evidence>
<reference evidence="2" key="1">
    <citation type="submission" date="2018-05" db="EMBL/GenBank/DDBJ databases">
        <authorList>
            <person name="Nie L."/>
        </authorList>
    </citation>
    <scope>NUCLEOTIDE SEQUENCE [LARGE SCALE GENOMIC DNA]</scope>
    <source>
        <strain evidence="2">NL</strain>
    </source>
</reference>
<dbReference type="EMBL" id="QHKM01000003">
    <property type="protein sequence ID" value="RAK66724.1"/>
    <property type="molecule type" value="Genomic_DNA"/>
</dbReference>
<dbReference type="RefSeq" id="WP_111478158.1">
    <property type="nucleotide sequence ID" value="NZ_QHKM01000003.1"/>
</dbReference>
<dbReference type="Proteomes" id="UP000248553">
    <property type="component" value="Unassembled WGS sequence"/>
</dbReference>
<gene>
    <name evidence="1" type="ORF">DLM85_10935</name>
</gene>
<dbReference type="OrthoDB" id="885117at2"/>
<evidence type="ECO:0000313" key="2">
    <source>
        <dbReference type="Proteomes" id="UP000248553"/>
    </source>
</evidence>
<proteinExistence type="predicted"/>
<comment type="caution">
    <text evidence="1">The sequence shown here is derived from an EMBL/GenBank/DDBJ whole genome shotgun (WGS) entry which is preliminary data.</text>
</comment>
<dbReference type="AlphaFoldDB" id="A0A328BLA3"/>
<sequence>MSTNPFYQQIQAAYRTQLRPSEQEIEQALRRIYGHQFHPTSAGPRLIAGAESLRNIIRTINRIRLETGYLDTYVPAPRPGPPALRCAHEGCQELAIDRSSFCYMHDAE</sequence>
<organism evidence="1 2">
    <name type="scientific">Hymenobacter edaphi</name>
    <dbReference type="NCBI Taxonomy" id="2211146"/>
    <lineage>
        <taxon>Bacteria</taxon>
        <taxon>Pseudomonadati</taxon>
        <taxon>Bacteroidota</taxon>
        <taxon>Cytophagia</taxon>
        <taxon>Cytophagales</taxon>
        <taxon>Hymenobacteraceae</taxon>
        <taxon>Hymenobacter</taxon>
    </lineage>
</organism>
<accession>A0A328BLA3</accession>